<dbReference type="Proteomes" id="UP000027602">
    <property type="component" value="Chromosome"/>
</dbReference>
<gene>
    <name evidence="1" type="ORF">BMMGA3_06995</name>
</gene>
<keyword evidence="2" id="KW-1185">Reference proteome</keyword>
<proteinExistence type="predicted"/>
<dbReference type="HOGENOM" id="CLU_1264823_0_0_9"/>
<evidence type="ECO:0000313" key="2">
    <source>
        <dbReference type="Proteomes" id="UP000027602"/>
    </source>
</evidence>
<sequence length="218" mass="25302">MNFIVGIPYVNRPDLLQRAVDSIKPYWPNTVIIDNSEQQELRNHDISSKVEVFIPPVPLTFTQSMNFIIKKAKENNCDVWMFMHSDAEALPGVADAFLETIKKIQNEGRKWGVIYTYYDTLAAYNMNAQKELGEFDTIFRDYHSDVDYYHRMDILGYERINTEFGDKIIHQNGGSNSINSDPKRLQLTQATFSLYAQYYQTKWGGPGGKEKYKTPFNQ</sequence>
<dbReference type="eggNOG" id="ENOG5033TYV">
    <property type="taxonomic scope" value="Bacteria"/>
</dbReference>
<dbReference type="EMBL" id="CP007739">
    <property type="protein sequence ID" value="AIE59820.1"/>
    <property type="molecule type" value="Genomic_DNA"/>
</dbReference>
<dbReference type="Gene3D" id="3.90.550.10">
    <property type="entry name" value="Spore Coat Polysaccharide Biosynthesis Protein SpsA, Chain A"/>
    <property type="match status" value="1"/>
</dbReference>
<protein>
    <recommendedName>
        <fullName evidence="3">Glycosyltransferase 2-like domain-containing protein</fullName>
    </recommendedName>
</protein>
<dbReference type="AlphaFoldDB" id="I3DZU1"/>
<dbReference type="KEGG" id="bmet:BMMGA3_06995"/>
<dbReference type="InterPro" id="IPR029044">
    <property type="entry name" value="Nucleotide-diphossugar_trans"/>
</dbReference>
<evidence type="ECO:0008006" key="3">
    <source>
        <dbReference type="Google" id="ProtNLM"/>
    </source>
</evidence>
<dbReference type="OrthoDB" id="2565678at2"/>
<evidence type="ECO:0000313" key="1">
    <source>
        <dbReference type="EMBL" id="AIE59820.1"/>
    </source>
</evidence>
<accession>I3DZU1</accession>
<organism evidence="1 2">
    <name type="scientific">Bacillus methanolicus (strain MGA3 / ATCC 53907)</name>
    <dbReference type="NCBI Taxonomy" id="796606"/>
    <lineage>
        <taxon>Bacteria</taxon>
        <taxon>Bacillati</taxon>
        <taxon>Bacillota</taxon>
        <taxon>Bacilli</taxon>
        <taxon>Bacillales</taxon>
        <taxon>Bacillaceae</taxon>
        <taxon>Bacillus</taxon>
    </lineage>
</organism>
<name>I3DZU1_BACMM</name>
<dbReference type="SUPFAM" id="SSF53448">
    <property type="entry name" value="Nucleotide-diphospho-sugar transferases"/>
    <property type="match status" value="1"/>
</dbReference>
<reference evidence="1 2" key="1">
    <citation type="journal article" date="2015" name="BMC Genomics">
        <title>Transcriptome analysis of thermophilic methylotrophic Bacillus methanolicus MGA3 using RNA-sequencing provides detailed insights into its previously uncharted transcriptional landscape.</title>
        <authorList>
            <person name="Irla M."/>
            <person name="Neshat A."/>
            <person name="Brautaset T."/>
            <person name="Ruckert C."/>
            <person name="Kalinowski J."/>
            <person name="Wendisch V.F."/>
        </authorList>
    </citation>
    <scope>NUCLEOTIDE SEQUENCE [LARGE SCALE GENOMIC DNA]</scope>
    <source>
        <strain evidence="2">MGA3 / ATCC 53907</strain>
    </source>
</reference>
<dbReference type="RefSeq" id="WP_003349320.1">
    <property type="nucleotide sequence ID" value="NZ_ADWW01000004.1"/>
</dbReference>